<comment type="caution">
    <text evidence="1">The sequence shown here is derived from an EMBL/GenBank/DDBJ whole genome shotgun (WGS) entry which is preliminary data.</text>
</comment>
<dbReference type="EMBL" id="DRYQ01000048">
    <property type="protein sequence ID" value="HHQ50346.1"/>
    <property type="molecule type" value="Genomic_DNA"/>
</dbReference>
<accession>A0A7J3Z6C3</accession>
<reference evidence="1" key="1">
    <citation type="journal article" date="2020" name="mSystems">
        <title>Genome- and Community-Level Interaction Insights into Carbon Utilization and Element Cycling Functions of Hydrothermarchaeota in Hydrothermal Sediment.</title>
        <authorList>
            <person name="Zhou Z."/>
            <person name="Liu Y."/>
            <person name="Xu W."/>
            <person name="Pan J."/>
            <person name="Luo Z.H."/>
            <person name="Li M."/>
        </authorList>
    </citation>
    <scope>NUCLEOTIDE SEQUENCE [LARGE SCALE GENOMIC DNA]</scope>
    <source>
        <strain evidence="1">SpSt-1105</strain>
    </source>
</reference>
<sequence>MALVIGALSCKDVPILEKFQCWENEELEVRESADGVSHTYKAISLMPSQCCWFNEAEEWRECDTICILKVLLSSDMKNELKAVLTSEAVLVLISPFPLLLPHGLTLITDAPECLLDIWVNTSRAKEAESILNLKLSTLLLQLRDVLGESFVPESIYFDITLSKGIRERFSRGFVTGNASWINISMLKYNYFSCLEFLENVCRKEEDKVCLDEIAKLKQSV</sequence>
<protein>
    <submittedName>
        <fullName evidence="1">Uncharacterized protein</fullName>
    </submittedName>
</protein>
<evidence type="ECO:0000313" key="1">
    <source>
        <dbReference type="EMBL" id="HHQ50346.1"/>
    </source>
</evidence>
<organism evidence="1">
    <name type="scientific">Ignisphaera aggregans</name>
    <dbReference type="NCBI Taxonomy" id="334771"/>
    <lineage>
        <taxon>Archaea</taxon>
        <taxon>Thermoproteota</taxon>
        <taxon>Thermoprotei</taxon>
        <taxon>Desulfurococcales</taxon>
        <taxon>Desulfurococcaceae</taxon>
        <taxon>Ignisphaera</taxon>
    </lineage>
</organism>
<gene>
    <name evidence="1" type="ORF">ENM66_03235</name>
</gene>
<name>A0A7J3Z6C3_9CREN</name>
<proteinExistence type="predicted"/>
<dbReference type="AlphaFoldDB" id="A0A7J3Z6C3"/>